<dbReference type="PIRSF" id="PIRSF006060">
    <property type="entry name" value="AA_transporter"/>
    <property type="match status" value="1"/>
</dbReference>
<dbReference type="InterPro" id="IPR002293">
    <property type="entry name" value="AA/rel_permease1"/>
</dbReference>
<dbReference type="GO" id="GO:0016020">
    <property type="term" value="C:membrane"/>
    <property type="evidence" value="ECO:0007669"/>
    <property type="project" value="UniProtKB-SubCell"/>
</dbReference>
<keyword evidence="2 5" id="KW-0812">Transmembrane</keyword>
<dbReference type="InterPro" id="IPR052962">
    <property type="entry name" value="AA_Transporter_AGT"/>
</dbReference>
<feature type="transmembrane region" description="Helical" evidence="5">
    <location>
        <begin position="239"/>
        <end position="264"/>
    </location>
</feature>
<evidence type="ECO:0000256" key="2">
    <source>
        <dbReference type="ARBA" id="ARBA00022692"/>
    </source>
</evidence>
<comment type="subcellular location">
    <subcellularLocation>
        <location evidence="1">Membrane</location>
        <topology evidence="1">Multi-pass membrane protein</topology>
    </subcellularLocation>
</comment>
<evidence type="ECO:0000256" key="1">
    <source>
        <dbReference type="ARBA" id="ARBA00004141"/>
    </source>
</evidence>
<feature type="transmembrane region" description="Helical" evidence="5">
    <location>
        <begin position="403"/>
        <end position="424"/>
    </location>
</feature>
<proteinExistence type="predicted"/>
<sequence>MTKSVTGARRSITPLALLMTCLGSIIGSGWLFGAFNTAKIAGPAAILAWVIGMIMMMAIALTYTELGAMFPESGGMGRYAQYSHGPFAGVLASWSNWLSMLAIPPIEAVASVQYMAGWNFGWAQGLVQDGTLTAAGLLAATLFMLVYTLLNFWTVALFAKSNTAITVFKLVVPLLTAIFLMVYGFHPQNFTDAASGGFAPYGWAAVFTGVATSGIVFSFNGFQAPINLAGEAQRPGRSVPFAVVGGILMAGVVYILLQVAFLGAVTPEQLQAGGWAGLNFESPFAELAAALGLNWLALTLYADAVISPSGTGITYAATTSRALEALARSGHMPAWLGRLHPTLGVPRHALIVNLLLSLAALYLFPNWEALAAVVSVTCVVGFLTGPISVVSLRRTAPDLRRPLRLAGLNVLAPLAFVFASLLVYWSRWPLNGQIMLLVLLGLPIYAVVQTRRHWEGTAQHLRSGLWLPAYLLVLTLVSYLGSKQFGGRGVLTYGADMVLVAVLALAFYVWGIRSGDPEAIREVSPED</sequence>
<evidence type="ECO:0000256" key="3">
    <source>
        <dbReference type="ARBA" id="ARBA00022989"/>
    </source>
</evidence>
<dbReference type="PANTHER" id="PTHR47547">
    <property type="match status" value="1"/>
</dbReference>
<dbReference type="EMBL" id="CP149782">
    <property type="protein sequence ID" value="WYF43641.1"/>
    <property type="molecule type" value="Genomic_DNA"/>
</dbReference>
<name>A0AAU6Q066_9DEIO</name>
<feature type="transmembrane region" description="Helical" evidence="5">
    <location>
        <begin position="87"/>
        <end position="114"/>
    </location>
</feature>
<feature type="transmembrane region" description="Helical" evidence="5">
    <location>
        <begin position="134"/>
        <end position="159"/>
    </location>
</feature>
<evidence type="ECO:0000313" key="6">
    <source>
        <dbReference type="EMBL" id="WYF43641.1"/>
    </source>
</evidence>
<feature type="transmembrane region" description="Helical" evidence="5">
    <location>
        <begin position="12"/>
        <end position="32"/>
    </location>
</feature>
<dbReference type="RefSeq" id="WP_339094483.1">
    <property type="nucleotide sequence ID" value="NZ_CP149782.1"/>
</dbReference>
<organism evidence="6">
    <name type="scientific">Deinococcus sp. VB142</name>
    <dbReference type="NCBI Taxonomy" id="3112952"/>
    <lineage>
        <taxon>Bacteria</taxon>
        <taxon>Thermotogati</taxon>
        <taxon>Deinococcota</taxon>
        <taxon>Deinococci</taxon>
        <taxon>Deinococcales</taxon>
        <taxon>Deinococcaceae</taxon>
        <taxon>Deinococcus</taxon>
    </lineage>
</organism>
<dbReference type="GO" id="GO:0022857">
    <property type="term" value="F:transmembrane transporter activity"/>
    <property type="evidence" value="ECO:0007669"/>
    <property type="project" value="InterPro"/>
</dbReference>
<feature type="transmembrane region" description="Helical" evidence="5">
    <location>
        <begin position="44"/>
        <end position="66"/>
    </location>
</feature>
<evidence type="ECO:0000256" key="5">
    <source>
        <dbReference type="SAM" id="Phobius"/>
    </source>
</evidence>
<gene>
    <name evidence="6" type="ORF">WDJ50_09435</name>
</gene>
<feature type="transmembrane region" description="Helical" evidence="5">
    <location>
        <begin position="460"/>
        <end position="481"/>
    </location>
</feature>
<feature type="transmembrane region" description="Helical" evidence="5">
    <location>
        <begin position="430"/>
        <end position="448"/>
    </location>
</feature>
<feature type="transmembrane region" description="Helical" evidence="5">
    <location>
        <begin position="493"/>
        <end position="511"/>
    </location>
</feature>
<dbReference type="Pfam" id="PF13520">
    <property type="entry name" value="AA_permease_2"/>
    <property type="match status" value="1"/>
</dbReference>
<dbReference type="Gene3D" id="1.20.1740.10">
    <property type="entry name" value="Amino acid/polyamine transporter I"/>
    <property type="match status" value="1"/>
</dbReference>
<feature type="transmembrane region" description="Helical" evidence="5">
    <location>
        <begin position="198"/>
        <end position="219"/>
    </location>
</feature>
<protein>
    <submittedName>
        <fullName evidence="6">APC family permease</fullName>
    </submittedName>
</protein>
<feature type="transmembrane region" description="Helical" evidence="5">
    <location>
        <begin position="166"/>
        <end position="186"/>
    </location>
</feature>
<accession>A0AAU6Q066</accession>
<keyword evidence="3 5" id="KW-1133">Transmembrane helix</keyword>
<dbReference type="PANTHER" id="PTHR47547:SF1">
    <property type="entry name" value="ASPARTATE-PROTON SYMPORTER"/>
    <property type="match status" value="1"/>
</dbReference>
<evidence type="ECO:0000256" key="4">
    <source>
        <dbReference type="ARBA" id="ARBA00023136"/>
    </source>
</evidence>
<dbReference type="AlphaFoldDB" id="A0AAU6Q066"/>
<reference evidence="6" key="1">
    <citation type="submission" date="2024-03" db="EMBL/GenBank/DDBJ databases">
        <title>Deinococcus weizhi sp. nov., isolated from human skin.</title>
        <authorList>
            <person name="Wei Z."/>
            <person name="Tian F."/>
            <person name="Yang C."/>
            <person name="Xin L.T."/>
            <person name="Wen Z.J."/>
            <person name="Lan K.C."/>
            <person name="Yu L."/>
            <person name="Zhe W."/>
            <person name="Dan F.D."/>
            <person name="Jun W."/>
            <person name="Rui Z."/>
            <person name="Yong X.J."/>
            <person name="Ting Y."/>
            <person name="Wei X."/>
            <person name="Xu Z.G."/>
            <person name="Xin Z."/>
            <person name="Dong F.G."/>
            <person name="Ni X.M."/>
            <person name="Zheng M.G."/>
            <person name="Chun Y."/>
            <person name="Qian W.X."/>
        </authorList>
    </citation>
    <scope>NUCLEOTIDE SEQUENCE</scope>
    <source>
        <strain evidence="6">VB142</strain>
    </source>
</reference>
<feature type="transmembrane region" description="Helical" evidence="5">
    <location>
        <begin position="370"/>
        <end position="391"/>
    </location>
</feature>
<keyword evidence="4 5" id="KW-0472">Membrane</keyword>